<reference evidence="9" key="1">
    <citation type="submission" date="2017-08" db="EMBL/GenBank/DDBJ databases">
        <title>A dynamic microbial community with high functional redundancy inhabits the cold, oxic subseafloor aquifer.</title>
        <authorList>
            <person name="Tully B.J."/>
            <person name="Wheat C.G."/>
            <person name="Glazer B.T."/>
            <person name="Huber J.A."/>
        </authorList>
    </citation>
    <scope>NUCLEOTIDE SEQUENCE [LARGE SCALE GENOMIC DNA]</scope>
</reference>
<evidence type="ECO:0000313" key="8">
    <source>
        <dbReference type="EMBL" id="PCJ40614.1"/>
    </source>
</evidence>
<dbReference type="GO" id="GO:0043022">
    <property type="term" value="F:ribosome binding"/>
    <property type="evidence" value="ECO:0007669"/>
    <property type="project" value="UniProtKB-UniRule"/>
</dbReference>
<accession>A0A2A5C9P6</accession>
<evidence type="ECO:0000256" key="7">
    <source>
        <dbReference type="SAM" id="MobiDB-lite"/>
    </source>
</evidence>
<protein>
    <recommendedName>
        <fullName evidence="5">Dual-action ribosomal maturation protein DarP</fullName>
    </recommendedName>
    <alternativeName>
        <fullName evidence="5">Large ribosomal subunit assembly factor DarP</fullName>
    </alternativeName>
</protein>
<dbReference type="HAMAP" id="MF_00765">
    <property type="entry name" value="DarP"/>
    <property type="match status" value="1"/>
</dbReference>
<evidence type="ECO:0000256" key="2">
    <source>
        <dbReference type="ARBA" id="ARBA00022517"/>
    </source>
</evidence>
<dbReference type="Proteomes" id="UP000228987">
    <property type="component" value="Unassembled WGS sequence"/>
</dbReference>
<name>A0A2A5C9P6_9GAMM</name>
<dbReference type="EMBL" id="NVWI01000008">
    <property type="protein sequence ID" value="PCJ40614.1"/>
    <property type="molecule type" value="Genomic_DNA"/>
</dbReference>
<evidence type="ECO:0000256" key="5">
    <source>
        <dbReference type="HAMAP-Rule" id="MF_00765"/>
    </source>
</evidence>
<sequence>MWLAFFPSSALRHYYIKHAMNNTENNSLTLNNSEDSFDTEEPVSKSQRKREMLELQDLGKELTEITEKLLAKCQLPAELLNAIQEYKRLPNKHEARRRQLQFIGKLMRSVETTQIEQALGRHQHHANLNKRLDQQLEKLREQLLAGSAEALQELILEHPDIDIQYLRQLIRQAQKELNKNKLPSSNKKLFQYLRKLKQTD</sequence>
<organism evidence="8 9">
    <name type="scientific">SAR86 cluster bacterium</name>
    <dbReference type="NCBI Taxonomy" id="2030880"/>
    <lineage>
        <taxon>Bacteria</taxon>
        <taxon>Pseudomonadati</taxon>
        <taxon>Pseudomonadota</taxon>
        <taxon>Gammaproteobacteria</taxon>
        <taxon>SAR86 cluster</taxon>
    </lineage>
</organism>
<comment type="caution">
    <text evidence="8">The sequence shown here is derived from an EMBL/GenBank/DDBJ whole genome shotgun (WGS) entry which is preliminary data.</text>
</comment>
<dbReference type="InterPro" id="IPR023153">
    <property type="entry name" value="DarP_sf"/>
</dbReference>
<evidence type="ECO:0000256" key="6">
    <source>
        <dbReference type="SAM" id="Coils"/>
    </source>
</evidence>
<dbReference type="Pfam" id="PF04751">
    <property type="entry name" value="DarP"/>
    <property type="match status" value="1"/>
</dbReference>
<comment type="function">
    <text evidence="5">Member of a network of 50S ribosomal subunit biogenesis factors which assembles along the 30S-50S interface, preventing incorrect 23S rRNA structures from forming. Promotes peptidyl transferase center (PTC) maturation.</text>
</comment>
<dbReference type="SUPFAM" id="SSF158710">
    <property type="entry name" value="PSPTO4464-like"/>
    <property type="match status" value="1"/>
</dbReference>
<dbReference type="CDD" id="cd16331">
    <property type="entry name" value="YjgA-like"/>
    <property type="match status" value="1"/>
</dbReference>
<evidence type="ECO:0000256" key="3">
    <source>
        <dbReference type="ARBA" id="ARBA00022730"/>
    </source>
</evidence>
<gene>
    <name evidence="5" type="primary">darP</name>
    <name evidence="8" type="ORF">COA71_10230</name>
</gene>
<comment type="subcellular location">
    <subcellularLocation>
        <location evidence="5">Cytoplasm</location>
    </subcellularLocation>
    <text evidence="5">Associates with late stage pre-50S ribosomal subunits.</text>
</comment>
<dbReference type="InterPro" id="IPR006839">
    <property type="entry name" value="DarP"/>
</dbReference>
<keyword evidence="3 5" id="KW-0699">rRNA-binding</keyword>
<dbReference type="AlphaFoldDB" id="A0A2A5C9P6"/>
<proteinExistence type="inferred from homology"/>
<keyword evidence="1 5" id="KW-0963">Cytoplasm</keyword>
<dbReference type="PIRSF" id="PIRSF016183">
    <property type="entry name" value="UCP016183"/>
    <property type="match status" value="1"/>
</dbReference>
<dbReference type="GO" id="GO:0019843">
    <property type="term" value="F:rRNA binding"/>
    <property type="evidence" value="ECO:0007669"/>
    <property type="project" value="UniProtKB-UniRule"/>
</dbReference>
<feature type="region of interest" description="Disordered" evidence="7">
    <location>
        <begin position="25"/>
        <end position="50"/>
    </location>
</feature>
<evidence type="ECO:0000256" key="4">
    <source>
        <dbReference type="ARBA" id="ARBA00022884"/>
    </source>
</evidence>
<dbReference type="GO" id="GO:1902626">
    <property type="term" value="P:assembly of large subunit precursor of preribosome"/>
    <property type="evidence" value="ECO:0007669"/>
    <property type="project" value="UniProtKB-UniRule"/>
</dbReference>
<dbReference type="PANTHER" id="PTHR38101:SF1">
    <property type="entry name" value="UPF0307 PROTEIN YJGA"/>
    <property type="match status" value="1"/>
</dbReference>
<keyword evidence="6" id="KW-0175">Coiled coil</keyword>
<dbReference type="Gene3D" id="1.10.60.30">
    <property type="entry name" value="PSPTO4464-like domains"/>
    <property type="match status" value="2"/>
</dbReference>
<keyword evidence="2 5" id="KW-0690">Ribosome biogenesis</keyword>
<feature type="compositionally biased region" description="Low complexity" evidence="7">
    <location>
        <begin position="25"/>
        <end position="34"/>
    </location>
</feature>
<dbReference type="NCBIfam" id="NF003593">
    <property type="entry name" value="PRK05255.1-1"/>
    <property type="match status" value="1"/>
</dbReference>
<keyword evidence="4 5" id="KW-0694">RNA-binding</keyword>
<dbReference type="PANTHER" id="PTHR38101">
    <property type="entry name" value="UPF0307 PROTEIN YJGA"/>
    <property type="match status" value="1"/>
</dbReference>
<comment type="similarity">
    <text evidence="5">Belongs to the DarP family.</text>
</comment>
<evidence type="ECO:0000256" key="1">
    <source>
        <dbReference type="ARBA" id="ARBA00022490"/>
    </source>
</evidence>
<feature type="coiled-coil region" evidence="6">
    <location>
        <begin position="122"/>
        <end position="149"/>
    </location>
</feature>
<evidence type="ECO:0000313" key="9">
    <source>
        <dbReference type="Proteomes" id="UP000228987"/>
    </source>
</evidence>
<dbReference type="GO" id="GO:0005829">
    <property type="term" value="C:cytosol"/>
    <property type="evidence" value="ECO:0007669"/>
    <property type="project" value="TreeGrafter"/>
</dbReference>